<dbReference type="InParanoid" id="A0A1Y2LIY5"/>
<dbReference type="AlphaFoldDB" id="A0A1Y2LIY5"/>
<gene>
    <name evidence="1" type="ORF">B5807_11966</name>
</gene>
<organism evidence="1 2">
    <name type="scientific">Epicoccum nigrum</name>
    <name type="common">Soil fungus</name>
    <name type="synonym">Epicoccum purpurascens</name>
    <dbReference type="NCBI Taxonomy" id="105696"/>
    <lineage>
        <taxon>Eukaryota</taxon>
        <taxon>Fungi</taxon>
        <taxon>Dikarya</taxon>
        <taxon>Ascomycota</taxon>
        <taxon>Pezizomycotina</taxon>
        <taxon>Dothideomycetes</taxon>
        <taxon>Pleosporomycetidae</taxon>
        <taxon>Pleosporales</taxon>
        <taxon>Pleosporineae</taxon>
        <taxon>Didymellaceae</taxon>
        <taxon>Epicoccum</taxon>
    </lineage>
</organism>
<proteinExistence type="predicted"/>
<reference evidence="1 2" key="1">
    <citation type="journal article" date="2017" name="Genome Announc.">
        <title>Genome sequence of the saprophytic ascomycete Epicoccum nigrum ICMP 19927 strain isolated from New Zealand.</title>
        <authorList>
            <person name="Fokin M."/>
            <person name="Fleetwood D."/>
            <person name="Weir B.S."/>
            <person name="Villas-Boas S.G."/>
        </authorList>
    </citation>
    <scope>NUCLEOTIDE SEQUENCE [LARGE SCALE GENOMIC DNA]</scope>
    <source>
        <strain evidence="1 2">ICMP 19927</strain>
    </source>
</reference>
<keyword evidence="2" id="KW-1185">Reference proteome</keyword>
<evidence type="ECO:0000313" key="1">
    <source>
        <dbReference type="EMBL" id="OSS43462.1"/>
    </source>
</evidence>
<evidence type="ECO:0000313" key="2">
    <source>
        <dbReference type="Proteomes" id="UP000193240"/>
    </source>
</evidence>
<dbReference type="EMBL" id="KZ107865">
    <property type="protein sequence ID" value="OSS43462.1"/>
    <property type="molecule type" value="Genomic_DNA"/>
</dbReference>
<name>A0A1Y2LIY5_EPING</name>
<dbReference type="Proteomes" id="UP000193240">
    <property type="component" value="Unassembled WGS sequence"/>
</dbReference>
<protein>
    <submittedName>
        <fullName evidence="1">Uncharacterized protein</fullName>
    </submittedName>
</protein>
<accession>A0A1Y2LIY5</accession>
<sequence>MNMTDMGMKHLQTWKGHTCLPSRTHNIMGHVDVKPMTKPIEMEDVGAGGTVREPMPICRIHNSFLTVHGVDPVLGIRSTARSDCREETLDMGLAYDFLTLKADAV</sequence>